<evidence type="ECO:0000313" key="2">
    <source>
        <dbReference type="Xenbase" id="XB-GENE-5965003"/>
    </source>
</evidence>
<organism evidence="1">
    <name type="scientific">Xenopus laevis</name>
    <name type="common">African clawed frog</name>
    <dbReference type="NCBI Taxonomy" id="8355"/>
    <lineage>
        <taxon>Eukaryota</taxon>
        <taxon>Metazoa</taxon>
        <taxon>Chordata</taxon>
        <taxon>Craniata</taxon>
        <taxon>Vertebrata</taxon>
        <taxon>Euteleostomi</taxon>
        <taxon>Amphibia</taxon>
        <taxon>Batrachia</taxon>
        <taxon>Anura</taxon>
        <taxon>Pipoidea</taxon>
        <taxon>Pipidae</taxon>
        <taxon>Xenopodinae</taxon>
        <taxon>Xenopus</taxon>
        <taxon>Xenopus</taxon>
    </lineage>
</organism>
<dbReference type="Bgee" id="734361">
    <property type="expression patterns" value="Expressed in muscle tissue"/>
</dbReference>
<proteinExistence type="evidence at transcript level"/>
<protein>
    <submittedName>
        <fullName evidence="1">MGC98907 protein</fullName>
    </submittedName>
</protein>
<dbReference type="AGR" id="Xenbase:XB-GENE-5965003"/>
<sequence>MEPVSKKAKLDKSLLIRLCDAFTRTDGDIICPLIKAENSVRVLYKLQKNVLNKIIRAAGEGKGLPDPTFLWESKATDRKIDGNLFVKYSTSQDFDENNLKQYQETVKKKLREVLKVKHILIDRVEDTEMIIPQPIISETSFELHKLELCSEYLHPEDSDKEADIFVASETIKSYLDDLKGQYTKFAVLSQNGKGKSFILNLLLSLTADNEEEYMENNRYLKLPKDIDEKAKLEEIEEDVYLPDVVKDFIKTASETKKKECARTVIEPLCCELPEVIQHSNNSLSNVAKYFSENSRLNIEPYILSQKKIKGSYESTTKCIINLRYGTVYQMSVNYFTEEELQQQLFELVTLNGEGN</sequence>
<accession>Q58EX0</accession>
<dbReference type="Xenbase" id="XB-GENE-5965003">
    <property type="gene designation" value="XB5964984.L"/>
</dbReference>
<evidence type="ECO:0000313" key="1">
    <source>
        <dbReference type="EMBL" id="AAH91720.1"/>
    </source>
</evidence>
<dbReference type="DNASU" id="734361"/>
<dbReference type="EMBL" id="BC091720">
    <property type="protein sequence ID" value="AAH91720.1"/>
    <property type="molecule type" value="mRNA"/>
</dbReference>
<gene>
    <name evidence="2" type="primary">XB5964984.L</name>
    <name evidence="1" type="synonym">MGC98907</name>
    <name evidence="2" type="synonym">XB5964984</name>
</gene>
<reference evidence="1" key="1">
    <citation type="submission" date="2005-03" db="EMBL/GenBank/DDBJ databases">
        <authorList>
            <consortium name="NIH - Xenopus Gene Collection (XGC) project"/>
        </authorList>
    </citation>
    <scope>NUCLEOTIDE SEQUENCE [LARGE SCALE MRNA]</scope>
    <source>
        <tissue evidence="1">Spleen</tissue>
    </source>
</reference>
<name>Q58EX0_XENLA</name>
<dbReference type="AlphaFoldDB" id="Q58EX0"/>